<sequence>MHPEHSDTDTVDVLVVGSGAAGMTAAITAAHHGLSVLVVEKATHWGGSTARSGGGVWIPSNTVLRQEAPDDDLEAARTYLTDIIGPAVDKDKIDTYIDHGPQVFDFLTAHSPLRMRWVPGYSDYYPEAEGGRSHGRSIEPSPFDARGLGAELATLEPDYSKAPRNFVLTQADFRQIHLGLRNPRAPWHAIRIAARWLTARVRGRHLLARGQALSAMLRTGMLDAGVPLLLDTPLLELIRTDDRVTGAIVRRGGREHRITARAGVILACGGFERNSALRQLHQRAPIGSEWTVGAAANTGDGIAAGAALGAATGFMNDSWWGPSIPLPRQPWFCLAERNLPGSLIVNDRGQRFMNESLPYVDAVHRMYGGEYGQGDGPAENLPAWLIFDQRYRNRYLFAGLPPRQPLPRRWFDAGVLARAATIGELADKIGVPVERLTGTVNRFNTFARTGVDEDFGRGDSAYDRYYGDPRQHPNPNLGALATGPYYAARLVPGDLGTKGGLVTDTHSRVLRADHTVIEGLYAAGNTATPVMGHTYAGPGATIGPAIVFAYLAAHHIATTGHRALRTANQNNG</sequence>
<dbReference type="InterPro" id="IPR027477">
    <property type="entry name" value="Succ_DH/fumarate_Rdtase_cat_sf"/>
</dbReference>
<dbReference type="InterPro" id="IPR003953">
    <property type="entry name" value="FAD-dep_OxRdtase_2_FAD-bd"/>
</dbReference>
<dbReference type="PANTHER" id="PTHR43400:SF10">
    <property type="entry name" value="3-OXOSTEROID 1-DEHYDROGENASE"/>
    <property type="match status" value="1"/>
</dbReference>
<proteinExistence type="predicted"/>
<evidence type="ECO:0000256" key="4">
    <source>
        <dbReference type="ARBA" id="ARBA00023002"/>
    </source>
</evidence>
<dbReference type="Pfam" id="PF00890">
    <property type="entry name" value="FAD_binding_2"/>
    <property type="match status" value="1"/>
</dbReference>
<dbReference type="InterPro" id="IPR050315">
    <property type="entry name" value="FAD-oxidoreductase_2"/>
</dbReference>
<keyword evidence="4 6" id="KW-0560">Oxidoreductase</keyword>
<dbReference type="EC" id="1.3.99.4" evidence="6"/>
<evidence type="ECO:0000313" key="7">
    <source>
        <dbReference type="Proteomes" id="UP001621418"/>
    </source>
</evidence>
<keyword evidence="7" id="KW-1185">Reference proteome</keyword>
<dbReference type="NCBIfam" id="NF005882">
    <property type="entry name" value="PRK07843.1"/>
    <property type="match status" value="1"/>
</dbReference>
<dbReference type="PRINTS" id="PR00411">
    <property type="entry name" value="PNDRDTASEI"/>
</dbReference>
<evidence type="ECO:0000313" key="6">
    <source>
        <dbReference type="EMBL" id="WTY34549.1"/>
    </source>
</evidence>
<organism evidence="6 7">
    <name type="scientific">Nocardia salmonicida</name>
    <dbReference type="NCBI Taxonomy" id="53431"/>
    <lineage>
        <taxon>Bacteria</taxon>
        <taxon>Bacillati</taxon>
        <taxon>Actinomycetota</taxon>
        <taxon>Actinomycetes</taxon>
        <taxon>Mycobacteriales</taxon>
        <taxon>Nocardiaceae</taxon>
        <taxon>Nocardia</taxon>
    </lineage>
</organism>
<protein>
    <submittedName>
        <fullName evidence="6">3-oxosteroid 1-dehydrogenase</fullName>
        <ecNumber evidence="6">1.3.99.4</ecNumber>
    </submittedName>
</protein>
<evidence type="ECO:0000256" key="3">
    <source>
        <dbReference type="ARBA" id="ARBA00022827"/>
    </source>
</evidence>
<keyword evidence="3" id="KW-0274">FAD</keyword>
<dbReference type="EMBL" id="CP109527">
    <property type="protein sequence ID" value="WTY34549.1"/>
    <property type="molecule type" value="Genomic_DNA"/>
</dbReference>
<accession>A0ABZ1N3P1</accession>
<name>A0ABZ1N3P1_9NOCA</name>
<dbReference type="GO" id="GO:0047571">
    <property type="term" value="F:3-oxosteroid 1-dehydrogenase activity"/>
    <property type="evidence" value="ECO:0007669"/>
    <property type="project" value="UniProtKB-EC"/>
</dbReference>
<comment type="cofactor">
    <cofactor evidence="1">
        <name>FAD</name>
        <dbReference type="ChEBI" id="CHEBI:57692"/>
    </cofactor>
</comment>
<evidence type="ECO:0000256" key="1">
    <source>
        <dbReference type="ARBA" id="ARBA00001974"/>
    </source>
</evidence>
<feature type="domain" description="FAD-dependent oxidoreductase 2 FAD-binding" evidence="5">
    <location>
        <begin position="12"/>
        <end position="541"/>
    </location>
</feature>
<dbReference type="PANTHER" id="PTHR43400">
    <property type="entry name" value="FUMARATE REDUCTASE"/>
    <property type="match status" value="1"/>
</dbReference>
<dbReference type="Proteomes" id="UP001621418">
    <property type="component" value="Chromosome"/>
</dbReference>
<gene>
    <name evidence="6" type="primary">kstD</name>
    <name evidence="6" type="ORF">OG308_24955</name>
</gene>
<reference evidence="6 7" key="1">
    <citation type="submission" date="2022-10" db="EMBL/GenBank/DDBJ databases">
        <title>The complete genomes of actinobacterial strains from the NBC collection.</title>
        <authorList>
            <person name="Joergensen T.S."/>
            <person name="Alvarez Arevalo M."/>
            <person name="Sterndorff E.B."/>
            <person name="Faurdal D."/>
            <person name="Vuksanovic O."/>
            <person name="Mourched A.-S."/>
            <person name="Charusanti P."/>
            <person name="Shaw S."/>
            <person name="Blin K."/>
            <person name="Weber T."/>
        </authorList>
    </citation>
    <scope>NUCLEOTIDE SEQUENCE [LARGE SCALE GENOMIC DNA]</scope>
    <source>
        <strain evidence="6 7">NBC_01413</strain>
    </source>
</reference>
<keyword evidence="2" id="KW-0285">Flavoprotein</keyword>
<dbReference type="SUPFAM" id="SSF51905">
    <property type="entry name" value="FAD/NAD(P)-binding domain"/>
    <property type="match status" value="1"/>
</dbReference>
<dbReference type="RefSeq" id="WP_405146941.1">
    <property type="nucleotide sequence ID" value="NZ_CP109527.1"/>
</dbReference>
<dbReference type="InterPro" id="IPR036188">
    <property type="entry name" value="FAD/NAD-bd_sf"/>
</dbReference>
<dbReference type="Gene3D" id="3.50.50.60">
    <property type="entry name" value="FAD/NAD(P)-binding domain"/>
    <property type="match status" value="2"/>
</dbReference>
<evidence type="ECO:0000256" key="2">
    <source>
        <dbReference type="ARBA" id="ARBA00022630"/>
    </source>
</evidence>
<dbReference type="SUPFAM" id="SSF56425">
    <property type="entry name" value="Succinate dehydrogenase/fumarate reductase flavoprotein, catalytic domain"/>
    <property type="match status" value="1"/>
</dbReference>
<evidence type="ECO:0000259" key="5">
    <source>
        <dbReference type="Pfam" id="PF00890"/>
    </source>
</evidence>